<comment type="subcellular location">
    <subcellularLocation>
        <location evidence="1 8">Cytoplasm</location>
    </subcellularLocation>
</comment>
<feature type="domain" description="PhoU" evidence="9">
    <location>
        <begin position="26"/>
        <end position="113"/>
    </location>
</feature>
<dbReference type="Proteomes" id="UP000262073">
    <property type="component" value="Chromosome"/>
</dbReference>
<dbReference type="InterPro" id="IPR038078">
    <property type="entry name" value="PhoU-like_sf"/>
</dbReference>
<dbReference type="FunFam" id="1.20.58.220:FF:000004">
    <property type="entry name" value="Phosphate-specific transport system accessory protein PhoU"/>
    <property type="match status" value="1"/>
</dbReference>
<dbReference type="GO" id="GO:0006817">
    <property type="term" value="P:phosphate ion transport"/>
    <property type="evidence" value="ECO:0007669"/>
    <property type="project" value="UniProtKB-KW"/>
</dbReference>
<dbReference type="NCBIfam" id="TIGR02135">
    <property type="entry name" value="phoU_full"/>
    <property type="match status" value="1"/>
</dbReference>
<evidence type="ECO:0000259" key="9">
    <source>
        <dbReference type="Pfam" id="PF01895"/>
    </source>
</evidence>
<evidence type="ECO:0000313" key="10">
    <source>
        <dbReference type="EMBL" id="AXR05522.1"/>
    </source>
</evidence>
<dbReference type="OrthoDB" id="9814256at2"/>
<sequence>MQQVAFNTHISGRFNTELENLRNSVLTMGGEVEQQLVDTLKAIQLNHPGLAEKVIVNDLKINSMEMQIDKECLRIIAKRHPTASDLRLVMTISKVITDIERMGDEIERIARLVTKQKLPSSASVKSSMLLIGERVADMMRGTFDAFARQDEKAALEVYEQDTRIDSEYKKLLTFIASEMEKNTESMQDWLEILWALRSLERVGDRCKNICEYVISLASGEDARHTSLENLMQKLDNLS</sequence>
<dbReference type="InterPro" id="IPR028366">
    <property type="entry name" value="PhoU"/>
</dbReference>
<evidence type="ECO:0000256" key="8">
    <source>
        <dbReference type="PIRNR" id="PIRNR003107"/>
    </source>
</evidence>
<comment type="function">
    <text evidence="7 8">Plays a role in the regulation of phosphate uptake.</text>
</comment>
<comment type="similarity">
    <text evidence="2 8">Belongs to the PhoU family.</text>
</comment>
<comment type="subunit">
    <text evidence="3 8">Homodimer.</text>
</comment>
<reference evidence="10 11" key="1">
    <citation type="submission" date="2018-08" db="EMBL/GenBank/DDBJ databases">
        <title>Salinimonas sediminis sp. nov., a piezophilic bacterium isolated from a deep-sea sediment sample from the New Britain Trench.</title>
        <authorList>
            <person name="Cao J."/>
        </authorList>
    </citation>
    <scope>NUCLEOTIDE SEQUENCE [LARGE SCALE GENOMIC DNA]</scope>
    <source>
        <strain evidence="10 11">N102</strain>
    </source>
</reference>
<dbReference type="PIRSF" id="PIRSF003107">
    <property type="entry name" value="PhoU"/>
    <property type="match status" value="1"/>
</dbReference>
<evidence type="ECO:0000256" key="4">
    <source>
        <dbReference type="ARBA" id="ARBA00022448"/>
    </source>
</evidence>
<evidence type="ECO:0000256" key="7">
    <source>
        <dbReference type="ARBA" id="ARBA00056181"/>
    </source>
</evidence>
<keyword evidence="5 8" id="KW-0963">Cytoplasm</keyword>
<dbReference type="GO" id="GO:0045936">
    <property type="term" value="P:negative regulation of phosphate metabolic process"/>
    <property type="evidence" value="ECO:0007669"/>
    <property type="project" value="InterPro"/>
</dbReference>
<proteinExistence type="inferred from homology"/>
<evidence type="ECO:0000256" key="1">
    <source>
        <dbReference type="ARBA" id="ARBA00004496"/>
    </source>
</evidence>
<keyword evidence="11" id="KW-1185">Reference proteome</keyword>
<dbReference type="GO" id="GO:0030643">
    <property type="term" value="P:intracellular phosphate ion homeostasis"/>
    <property type="evidence" value="ECO:0007669"/>
    <property type="project" value="InterPro"/>
</dbReference>
<dbReference type="SUPFAM" id="SSF109755">
    <property type="entry name" value="PhoU-like"/>
    <property type="match status" value="1"/>
</dbReference>
<keyword evidence="6 8" id="KW-0592">Phosphate transport</keyword>
<dbReference type="InterPro" id="IPR026022">
    <property type="entry name" value="PhoU_dom"/>
</dbReference>
<dbReference type="Gene3D" id="1.20.58.220">
    <property type="entry name" value="Phosphate transport system protein phou homolog 2, domain 2"/>
    <property type="match status" value="1"/>
</dbReference>
<name>A0A346NJ15_9ALTE</name>
<protein>
    <recommendedName>
        <fullName evidence="8">Phosphate-specific transport system accessory protein PhoU</fullName>
    </recommendedName>
</protein>
<feature type="domain" description="PhoU" evidence="9">
    <location>
        <begin position="131"/>
        <end position="213"/>
    </location>
</feature>
<evidence type="ECO:0000256" key="5">
    <source>
        <dbReference type="ARBA" id="ARBA00022490"/>
    </source>
</evidence>
<dbReference type="AlphaFoldDB" id="A0A346NJ15"/>
<dbReference type="RefSeq" id="WP_108568137.1">
    <property type="nucleotide sequence ID" value="NZ_CP031769.1"/>
</dbReference>
<evidence type="ECO:0000256" key="6">
    <source>
        <dbReference type="ARBA" id="ARBA00022592"/>
    </source>
</evidence>
<accession>A0A346NJ15</accession>
<evidence type="ECO:0000313" key="11">
    <source>
        <dbReference type="Proteomes" id="UP000262073"/>
    </source>
</evidence>
<dbReference type="KEGG" id="salm:D0Y50_03525"/>
<organism evidence="10 11">
    <name type="scientific">Salinimonas sediminis</name>
    <dbReference type="NCBI Taxonomy" id="2303538"/>
    <lineage>
        <taxon>Bacteria</taxon>
        <taxon>Pseudomonadati</taxon>
        <taxon>Pseudomonadota</taxon>
        <taxon>Gammaproteobacteria</taxon>
        <taxon>Alteromonadales</taxon>
        <taxon>Alteromonadaceae</taxon>
        <taxon>Alteromonas/Salinimonas group</taxon>
        <taxon>Salinimonas</taxon>
    </lineage>
</organism>
<dbReference type="PANTHER" id="PTHR42930">
    <property type="entry name" value="PHOSPHATE-SPECIFIC TRANSPORT SYSTEM ACCESSORY PROTEIN PHOU"/>
    <property type="match status" value="1"/>
</dbReference>
<dbReference type="PANTHER" id="PTHR42930:SF3">
    <property type="entry name" value="PHOSPHATE-SPECIFIC TRANSPORT SYSTEM ACCESSORY PROTEIN PHOU"/>
    <property type="match status" value="1"/>
</dbReference>
<dbReference type="GO" id="GO:0005737">
    <property type="term" value="C:cytoplasm"/>
    <property type="evidence" value="ECO:0007669"/>
    <property type="project" value="UniProtKB-SubCell"/>
</dbReference>
<evidence type="ECO:0000256" key="2">
    <source>
        <dbReference type="ARBA" id="ARBA00008107"/>
    </source>
</evidence>
<keyword evidence="4 8" id="KW-0813">Transport</keyword>
<evidence type="ECO:0000256" key="3">
    <source>
        <dbReference type="ARBA" id="ARBA00011738"/>
    </source>
</evidence>
<dbReference type="Pfam" id="PF01895">
    <property type="entry name" value="PhoU"/>
    <property type="match status" value="2"/>
</dbReference>
<dbReference type="EMBL" id="CP031769">
    <property type="protein sequence ID" value="AXR05522.1"/>
    <property type="molecule type" value="Genomic_DNA"/>
</dbReference>
<gene>
    <name evidence="10" type="primary">phoU</name>
    <name evidence="10" type="ORF">D0Y50_03525</name>
</gene>